<dbReference type="InterPro" id="IPR018834">
    <property type="entry name" value="DNA/RNA-bd_Est1-type"/>
</dbReference>
<evidence type="ECO:0000259" key="2">
    <source>
        <dbReference type="Pfam" id="PF10373"/>
    </source>
</evidence>
<keyword evidence="4" id="KW-1185">Reference proteome</keyword>
<dbReference type="EMBL" id="BSXT01000538">
    <property type="protein sequence ID" value="GMF29489.1"/>
    <property type="molecule type" value="Genomic_DNA"/>
</dbReference>
<dbReference type="AlphaFoldDB" id="A0A9W6X3D5"/>
<proteinExistence type="predicted"/>
<feature type="domain" description="DNA/RNA-binding" evidence="2">
    <location>
        <begin position="6"/>
        <end position="201"/>
    </location>
</feature>
<evidence type="ECO:0000313" key="4">
    <source>
        <dbReference type="Proteomes" id="UP001165121"/>
    </source>
</evidence>
<feature type="region of interest" description="Disordered" evidence="1">
    <location>
        <begin position="521"/>
        <end position="569"/>
    </location>
</feature>
<dbReference type="Pfam" id="PF10373">
    <property type="entry name" value="EST1_DNA_bind"/>
    <property type="match status" value="1"/>
</dbReference>
<dbReference type="Proteomes" id="UP001165121">
    <property type="component" value="Unassembled WGS sequence"/>
</dbReference>
<gene>
    <name evidence="3" type="ORF">Pfra01_000631200</name>
</gene>
<dbReference type="OrthoDB" id="69928at2759"/>
<feature type="region of interest" description="Disordered" evidence="1">
    <location>
        <begin position="296"/>
        <end position="325"/>
    </location>
</feature>
<accession>A0A9W6X3D5</accession>
<sequence>MEAVLFRDMRTLLNAGVVGDALLLKLIVTNVFCIIRASDARTQSAPLEDALRLSIRTVTSVMEFLVDSLDAKPVASTNGKPAKDPVVSALRLAGPVTVFCEYLELHPDMIEQLEQLLLHRQKKLYSDVASNDQGAGDQFALVFLETLAKLVSHTRIRELYGPLVATAGHQYNDTRPSAVRDQEHLLKESFELQGFAPLEQDSSAPSWPDEWALQTSSTGANCASPATPLADAESAKIRAWKLYHFARYLCDGYEGDPLLFCGASGQFTTSPVVGKDGSQQNGSSEAFATLNLGFLSSSSSKEQPNQPQRGTVSDYRSGTGVEDDDDFDDEVIVFQPSPALRAMSGSQPAKQHGGFMGTASSPLETLSGGGAFSLRSPSPISPADDQGRMSVSSHSNGFGGTNGSFGASLGYPSFNTFNDAGSFSNNSLLSGWGNSTSVSSNANSGMLRGSLGLDMGFSGSSGLETGFMTPATTTSGSVAGAPSLGFGSRASESRSFAPMVDLAAVERESALYQQRTSSLSAFLSSSTPATQTETQDPSPPRVPTRPPPGFAAASLGVQQKLHTPSLFNP</sequence>
<organism evidence="3 4">
    <name type="scientific">Phytophthora fragariaefolia</name>
    <dbReference type="NCBI Taxonomy" id="1490495"/>
    <lineage>
        <taxon>Eukaryota</taxon>
        <taxon>Sar</taxon>
        <taxon>Stramenopiles</taxon>
        <taxon>Oomycota</taxon>
        <taxon>Peronosporomycetes</taxon>
        <taxon>Peronosporales</taxon>
        <taxon>Peronosporaceae</taxon>
        <taxon>Phytophthora</taxon>
    </lineage>
</organism>
<protein>
    <submittedName>
        <fullName evidence="3">Unnamed protein product</fullName>
    </submittedName>
</protein>
<feature type="compositionally biased region" description="Polar residues" evidence="1">
    <location>
        <begin position="296"/>
        <end position="316"/>
    </location>
</feature>
<evidence type="ECO:0000313" key="3">
    <source>
        <dbReference type="EMBL" id="GMF29489.1"/>
    </source>
</evidence>
<name>A0A9W6X3D5_9STRA</name>
<reference evidence="3" key="1">
    <citation type="submission" date="2023-04" db="EMBL/GenBank/DDBJ databases">
        <title>Phytophthora fragariaefolia NBRC 109709.</title>
        <authorList>
            <person name="Ichikawa N."/>
            <person name="Sato H."/>
            <person name="Tonouchi N."/>
        </authorList>
    </citation>
    <scope>NUCLEOTIDE SEQUENCE</scope>
    <source>
        <strain evidence="3">NBRC 109709</strain>
    </source>
</reference>
<evidence type="ECO:0000256" key="1">
    <source>
        <dbReference type="SAM" id="MobiDB-lite"/>
    </source>
</evidence>
<feature type="compositionally biased region" description="Pro residues" evidence="1">
    <location>
        <begin position="537"/>
        <end position="549"/>
    </location>
</feature>
<feature type="compositionally biased region" description="Polar residues" evidence="1">
    <location>
        <begin position="527"/>
        <end position="536"/>
    </location>
</feature>
<comment type="caution">
    <text evidence="3">The sequence shown here is derived from an EMBL/GenBank/DDBJ whole genome shotgun (WGS) entry which is preliminary data.</text>
</comment>
<feature type="compositionally biased region" description="Polar residues" evidence="1">
    <location>
        <begin position="556"/>
        <end position="569"/>
    </location>
</feature>